<organism evidence="1">
    <name type="scientific">marine metagenome</name>
    <dbReference type="NCBI Taxonomy" id="408172"/>
    <lineage>
        <taxon>unclassified sequences</taxon>
        <taxon>metagenomes</taxon>
        <taxon>ecological metagenomes</taxon>
    </lineage>
</organism>
<dbReference type="GO" id="GO:0003677">
    <property type="term" value="F:DNA binding"/>
    <property type="evidence" value="ECO:0007669"/>
    <property type="project" value="InterPro"/>
</dbReference>
<gene>
    <name evidence="1" type="ORF">METZ01_LOCUS317539</name>
</gene>
<dbReference type="AlphaFoldDB" id="A0A382NWF2"/>
<evidence type="ECO:0008006" key="2">
    <source>
        <dbReference type="Google" id="ProtNLM"/>
    </source>
</evidence>
<accession>A0A382NWF2</accession>
<dbReference type="InterPro" id="IPR046386">
    <property type="entry name" value="T4_sigma-like_factor"/>
</dbReference>
<dbReference type="HAMAP" id="MF_04164">
    <property type="entry name" value="T4_Sigma_like_factor"/>
    <property type="match status" value="1"/>
</dbReference>
<sequence length="160" mass="19258">MGKNDYVDNKKFYKEIIEYKELVARSADLPPVPEYIAKCFLEIANGLSYRPNFINYTYKEEMILDGVENCLRYCLNFDGEKSKNPFSYFTQIIYYAFLRRIEKEKKQSYIKNKLTSHYEHVADSSIKVYYDDDLINDFERKIKERKQIKTNENSLEKFIE</sequence>
<dbReference type="EMBL" id="UINC01102790">
    <property type="protein sequence ID" value="SVC64685.1"/>
    <property type="molecule type" value="Genomic_DNA"/>
</dbReference>
<protein>
    <recommendedName>
        <fullName evidence="2">RNA polymerase sigma-70 region 2 domain-containing protein</fullName>
    </recommendedName>
</protein>
<proteinExistence type="inferred from homology"/>
<name>A0A382NWF2_9ZZZZ</name>
<reference evidence="1" key="1">
    <citation type="submission" date="2018-05" db="EMBL/GenBank/DDBJ databases">
        <authorList>
            <person name="Lanie J.A."/>
            <person name="Ng W.-L."/>
            <person name="Kazmierczak K.M."/>
            <person name="Andrzejewski T.M."/>
            <person name="Davidsen T.M."/>
            <person name="Wayne K.J."/>
            <person name="Tettelin H."/>
            <person name="Glass J.I."/>
            <person name="Rusch D."/>
            <person name="Podicherti R."/>
            <person name="Tsui H.-C.T."/>
            <person name="Winkler M.E."/>
        </authorList>
    </citation>
    <scope>NUCLEOTIDE SEQUENCE</scope>
</reference>
<dbReference type="GO" id="GO:2000142">
    <property type="term" value="P:regulation of DNA-templated transcription initiation"/>
    <property type="evidence" value="ECO:0007669"/>
    <property type="project" value="InterPro"/>
</dbReference>
<evidence type="ECO:0000313" key="1">
    <source>
        <dbReference type="EMBL" id="SVC64685.1"/>
    </source>
</evidence>